<evidence type="ECO:0000313" key="9">
    <source>
        <dbReference type="EMBL" id="CUU57819.1"/>
    </source>
</evidence>
<dbReference type="GO" id="GO:0016853">
    <property type="term" value="F:isomerase activity"/>
    <property type="evidence" value="ECO:0007669"/>
    <property type="project" value="UniProtKB-KW"/>
</dbReference>
<dbReference type="PANTHER" id="PTHR13887">
    <property type="entry name" value="GLUTATHIONE S-TRANSFERASE KAPPA"/>
    <property type="match status" value="1"/>
</dbReference>
<proteinExistence type="inferred from homology"/>
<accession>A0A0S4QQ46</accession>
<keyword evidence="9" id="KW-0413">Isomerase</keyword>
<protein>
    <submittedName>
        <fullName evidence="9">Protein-disulfide isomerase</fullName>
    </submittedName>
</protein>
<feature type="domain" description="Thioredoxin-like fold" evidence="8">
    <location>
        <begin position="86"/>
        <end position="250"/>
    </location>
</feature>
<dbReference type="PANTHER" id="PTHR13887:SF14">
    <property type="entry name" value="DISULFIDE BOND FORMATION PROTEIN D"/>
    <property type="match status" value="1"/>
</dbReference>
<name>A0A0S4QQ46_9ACTN</name>
<evidence type="ECO:0000256" key="6">
    <source>
        <dbReference type="SAM" id="MobiDB-lite"/>
    </source>
</evidence>
<dbReference type="EMBL" id="FAOZ01000015">
    <property type="protein sequence ID" value="CUU57819.1"/>
    <property type="molecule type" value="Genomic_DNA"/>
</dbReference>
<evidence type="ECO:0000256" key="1">
    <source>
        <dbReference type="ARBA" id="ARBA00005791"/>
    </source>
</evidence>
<dbReference type="InterPro" id="IPR012336">
    <property type="entry name" value="Thioredoxin-like_fold"/>
</dbReference>
<dbReference type="InterPro" id="IPR036249">
    <property type="entry name" value="Thioredoxin-like_sf"/>
</dbReference>
<keyword evidence="7" id="KW-1133">Transmembrane helix</keyword>
<evidence type="ECO:0000313" key="10">
    <source>
        <dbReference type="Proteomes" id="UP000198802"/>
    </source>
</evidence>
<keyword evidence="3" id="KW-0560">Oxidoreductase</keyword>
<dbReference type="GO" id="GO:0016491">
    <property type="term" value="F:oxidoreductase activity"/>
    <property type="evidence" value="ECO:0007669"/>
    <property type="project" value="UniProtKB-KW"/>
</dbReference>
<dbReference type="RefSeq" id="WP_091279926.1">
    <property type="nucleotide sequence ID" value="NZ_FAOZ01000015.1"/>
</dbReference>
<keyword evidence="2" id="KW-0732">Signal</keyword>
<evidence type="ECO:0000256" key="4">
    <source>
        <dbReference type="ARBA" id="ARBA00023157"/>
    </source>
</evidence>
<evidence type="ECO:0000256" key="2">
    <source>
        <dbReference type="ARBA" id="ARBA00022729"/>
    </source>
</evidence>
<reference evidence="10" key="1">
    <citation type="submission" date="2015-11" db="EMBL/GenBank/DDBJ databases">
        <authorList>
            <person name="Varghese N."/>
        </authorList>
    </citation>
    <scope>NUCLEOTIDE SEQUENCE [LARGE SCALE GENOMIC DNA]</scope>
    <source>
        <strain evidence="10">DSM 45899</strain>
    </source>
</reference>
<keyword evidence="4" id="KW-1015">Disulfide bond</keyword>
<keyword evidence="7" id="KW-0472">Membrane</keyword>
<sequence length="257" mass="26643">MAGSDPAGDGPTGKRPASVSAAERRERVAAARRAEAAKERRRRQLIIGSVVAGLLVLAAVIGFAVQSSREESKPVVLPSTATGPDNSIVVGQADAPVTVDIYEDFQCPACGQLEKTTGSTISDLIDAGDIKVNYHLMSFLGPESVRAANAASAAADENKFKPFHDALFADQPTEHTDGYQNDTLIEKGASVGLTSTAFVDAVRNGKFDGYVAKVDESASKAGVTSTPTVLVDSKQLSADQLTPDGLKAAVAAAKKNG</sequence>
<dbReference type="AlphaFoldDB" id="A0A0S4QQ46"/>
<keyword evidence="7" id="KW-0812">Transmembrane</keyword>
<dbReference type="SUPFAM" id="SSF52833">
    <property type="entry name" value="Thioredoxin-like"/>
    <property type="match status" value="1"/>
</dbReference>
<evidence type="ECO:0000256" key="7">
    <source>
        <dbReference type="SAM" id="Phobius"/>
    </source>
</evidence>
<organism evidence="9 10">
    <name type="scientific">Parafrankia irregularis</name>
    <dbReference type="NCBI Taxonomy" id="795642"/>
    <lineage>
        <taxon>Bacteria</taxon>
        <taxon>Bacillati</taxon>
        <taxon>Actinomycetota</taxon>
        <taxon>Actinomycetes</taxon>
        <taxon>Frankiales</taxon>
        <taxon>Frankiaceae</taxon>
        <taxon>Parafrankia</taxon>
    </lineage>
</organism>
<dbReference type="Gene3D" id="3.40.30.10">
    <property type="entry name" value="Glutaredoxin"/>
    <property type="match status" value="1"/>
</dbReference>
<evidence type="ECO:0000256" key="5">
    <source>
        <dbReference type="ARBA" id="ARBA00023284"/>
    </source>
</evidence>
<keyword evidence="5" id="KW-0676">Redox-active center</keyword>
<evidence type="ECO:0000259" key="8">
    <source>
        <dbReference type="Pfam" id="PF13462"/>
    </source>
</evidence>
<keyword evidence="10" id="KW-1185">Reference proteome</keyword>
<feature type="transmembrane region" description="Helical" evidence="7">
    <location>
        <begin position="45"/>
        <end position="65"/>
    </location>
</feature>
<evidence type="ECO:0000256" key="3">
    <source>
        <dbReference type="ARBA" id="ARBA00023002"/>
    </source>
</evidence>
<comment type="similarity">
    <text evidence="1">Belongs to the thioredoxin family. DsbA subfamily.</text>
</comment>
<gene>
    <name evidence="9" type="ORF">Ga0074812_11520</name>
</gene>
<dbReference type="Proteomes" id="UP000198802">
    <property type="component" value="Unassembled WGS sequence"/>
</dbReference>
<feature type="region of interest" description="Disordered" evidence="6">
    <location>
        <begin position="1"/>
        <end position="26"/>
    </location>
</feature>
<dbReference type="Pfam" id="PF13462">
    <property type="entry name" value="Thioredoxin_4"/>
    <property type="match status" value="1"/>
</dbReference>